<dbReference type="Gene3D" id="3.40.50.300">
    <property type="entry name" value="P-loop containing nucleotide triphosphate hydrolases"/>
    <property type="match status" value="1"/>
</dbReference>
<dbReference type="InterPro" id="IPR056179">
    <property type="entry name" value="DHQS_C"/>
</dbReference>
<feature type="binding site" evidence="10">
    <location>
        <position position="32"/>
    </location>
    <ligand>
        <name>substrate</name>
    </ligand>
</feature>
<comment type="cofactor">
    <cofactor evidence="10">
        <name>Mg(2+)</name>
        <dbReference type="ChEBI" id="CHEBI:18420"/>
    </cofactor>
    <text evidence="10">Binds 1 Mg(2+) ion per subunit.</text>
</comment>
<dbReference type="Pfam" id="PF01202">
    <property type="entry name" value="SKI"/>
    <property type="match status" value="1"/>
</dbReference>
<keyword evidence="10" id="KW-0808">Transferase</keyword>
<evidence type="ECO:0000256" key="5">
    <source>
        <dbReference type="ARBA" id="ARBA00022605"/>
    </source>
</evidence>
<sequence length="645" mass="67370">MSIVLIGPPGAGKSSVGRALAARLGRAFVDTDEVITARHGAIPEIFARDGEDAFRRLEAQAVADVLAGVGADETEAPGGDVVSLGGGAPLQSAVQAVLAGHRIVLLDVADDTVARRLAADRAADAVERPLLAGGLDTWCRLHDERIDTYRRLADVAVDTSALTVDEVVDRVVDALGAGDEGTAAGETAAGERVVSGVVSAGASGASAFGGRVGGDRAGDGGRTDGSDPTDSEEQAMTTADQNQNVTGQGGAPTSQPDLQKGSPAADPTAPGGDQRAGGDVSIRRTDEGDVRVVHVAGDRPYDVFVGPGAFDLIGEAIDDRVRRILIVHQPSCTKLAEELREGLSTGVVTAMTAEVPDAEAAKRIEVASFLWQLLGQADFTRTDLIIGLGGGAVTDLAGFVAATWLRGVKVLQIPTTVLGMADAAVGGKTGVNTAEGKNLVGAFHPPVAVFADPRVLATLPRNELLTGYAEVIKCGFIGDNTILDLIEQHHDAAVDPHSPVFLDALSQAVALKAEVVSADLRESGRREILNYGHTLGHAIEYAERYQWRHGAAVSVGMAFAAHLANLTGHLDDAGLDRHYRVLQSLGLPTTYRRGAWDQLLAVMHRDKKTRGDVLRFIILDGIGHPIVLTGPEPDLLFTAYQEIAE</sequence>
<keyword evidence="6 11" id="KW-0520">NAD</keyword>
<dbReference type="GO" id="GO:0009423">
    <property type="term" value="P:chorismate biosynthetic process"/>
    <property type="evidence" value="ECO:0007669"/>
    <property type="project" value="UniProtKB-UniRule"/>
</dbReference>
<organism evidence="15 16">
    <name type="scientific">Pseudoclavibacter caeni</name>
    <dbReference type="NCBI Taxonomy" id="908846"/>
    <lineage>
        <taxon>Bacteria</taxon>
        <taxon>Bacillati</taxon>
        <taxon>Actinomycetota</taxon>
        <taxon>Actinomycetes</taxon>
        <taxon>Micrococcales</taxon>
        <taxon>Microbacteriaceae</taxon>
        <taxon>Pseudoclavibacter</taxon>
    </lineage>
</organism>
<comment type="catalytic activity">
    <reaction evidence="1 11">
        <text>7-phospho-2-dehydro-3-deoxy-D-arabino-heptonate = 3-dehydroquinate + phosphate</text>
        <dbReference type="Rhea" id="RHEA:21968"/>
        <dbReference type="ChEBI" id="CHEBI:32364"/>
        <dbReference type="ChEBI" id="CHEBI:43474"/>
        <dbReference type="ChEBI" id="CHEBI:58394"/>
        <dbReference type="EC" id="4.2.3.4"/>
    </reaction>
</comment>
<dbReference type="HAMAP" id="MF_00109">
    <property type="entry name" value="Shikimate_kinase"/>
    <property type="match status" value="1"/>
</dbReference>
<evidence type="ECO:0000256" key="2">
    <source>
        <dbReference type="ARBA" id="ARBA00001911"/>
    </source>
</evidence>
<dbReference type="CDD" id="cd08195">
    <property type="entry name" value="DHQS"/>
    <property type="match status" value="1"/>
</dbReference>
<dbReference type="PANTHER" id="PTHR43622:SF7">
    <property type="entry name" value="3-DEHYDROQUINATE SYNTHASE, CHLOROPLASTIC"/>
    <property type="match status" value="1"/>
</dbReference>
<dbReference type="PRINTS" id="PR01100">
    <property type="entry name" value="SHIKIMTKNASE"/>
</dbReference>
<feature type="binding site" evidence="11">
    <location>
        <position position="549"/>
    </location>
    <ligand>
        <name>Zn(2+)</name>
        <dbReference type="ChEBI" id="CHEBI:29105"/>
    </ligand>
</feature>
<feature type="domain" description="3-dehydroquinate synthase N-terminal" evidence="13">
    <location>
        <begin position="354"/>
        <end position="464"/>
    </location>
</feature>
<evidence type="ECO:0000256" key="10">
    <source>
        <dbReference type="HAMAP-Rule" id="MF_00109"/>
    </source>
</evidence>
<dbReference type="GO" id="GO:0005737">
    <property type="term" value="C:cytoplasm"/>
    <property type="evidence" value="ECO:0007669"/>
    <property type="project" value="UniProtKB-SubCell"/>
</dbReference>
<name>A0A7C8FJ41_9MICO</name>
<dbReference type="SUPFAM" id="SSF52540">
    <property type="entry name" value="P-loop containing nucleoside triphosphate hydrolases"/>
    <property type="match status" value="1"/>
</dbReference>
<feature type="binding site" evidence="11">
    <location>
        <position position="428"/>
    </location>
    <ligand>
        <name>NAD(+)</name>
        <dbReference type="ChEBI" id="CHEBI:57540"/>
    </ligand>
</feature>
<dbReference type="Gene3D" id="1.20.1090.10">
    <property type="entry name" value="Dehydroquinate synthase-like - alpha domain"/>
    <property type="match status" value="1"/>
</dbReference>
<feature type="binding site" evidence="11">
    <location>
        <begin position="391"/>
        <end position="395"/>
    </location>
    <ligand>
        <name>NAD(+)</name>
        <dbReference type="ChEBI" id="CHEBI:57540"/>
    </ligand>
</feature>
<evidence type="ECO:0000256" key="6">
    <source>
        <dbReference type="ARBA" id="ARBA00023027"/>
    </source>
</evidence>
<dbReference type="UniPathway" id="UPA00053">
    <property type="reaction ID" value="UER00085"/>
</dbReference>
<dbReference type="HAMAP" id="MF_00110">
    <property type="entry name" value="DHQ_synthase"/>
    <property type="match status" value="1"/>
</dbReference>
<evidence type="ECO:0000256" key="4">
    <source>
        <dbReference type="ARBA" id="ARBA00022490"/>
    </source>
</evidence>
<feature type="domain" description="3-dehydroquinate synthase C-terminal" evidence="14">
    <location>
        <begin position="467"/>
        <end position="609"/>
    </location>
</feature>
<evidence type="ECO:0000256" key="1">
    <source>
        <dbReference type="ARBA" id="ARBA00001393"/>
    </source>
</evidence>
<dbReference type="GO" id="GO:0009073">
    <property type="term" value="P:aromatic amino acid family biosynthetic process"/>
    <property type="evidence" value="ECO:0007669"/>
    <property type="project" value="UniProtKB-KW"/>
</dbReference>
<evidence type="ECO:0000259" key="13">
    <source>
        <dbReference type="Pfam" id="PF01761"/>
    </source>
</evidence>
<keyword evidence="10" id="KW-0067">ATP-binding</keyword>
<feature type="compositionally biased region" description="Polar residues" evidence="12">
    <location>
        <begin position="234"/>
        <end position="257"/>
    </location>
</feature>
<keyword evidence="4 11" id="KW-0963">Cytoplasm</keyword>
<comment type="catalytic activity">
    <reaction evidence="10">
        <text>shikimate + ATP = 3-phosphoshikimate + ADP + H(+)</text>
        <dbReference type="Rhea" id="RHEA:13121"/>
        <dbReference type="ChEBI" id="CHEBI:15378"/>
        <dbReference type="ChEBI" id="CHEBI:30616"/>
        <dbReference type="ChEBI" id="CHEBI:36208"/>
        <dbReference type="ChEBI" id="CHEBI:145989"/>
        <dbReference type="ChEBI" id="CHEBI:456216"/>
        <dbReference type="EC" id="2.7.1.71"/>
    </reaction>
</comment>
<dbReference type="InterPro" id="IPR050071">
    <property type="entry name" value="Dehydroquinate_synthase"/>
</dbReference>
<dbReference type="PANTHER" id="PTHR43622">
    <property type="entry name" value="3-DEHYDROQUINATE SYNTHASE"/>
    <property type="match status" value="1"/>
</dbReference>
<feature type="binding site" evidence="10">
    <location>
        <begin position="10"/>
        <end position="15"/>
    </location>
    <ligand>
        <name>ATP</name>
        <dbReference type="ChEBI" id="CHEBI:30616"/>
    </ligand>
</feature>
<evidence type="ECO:0000256" key="8">
    <source>
        <dbReference type="ARBA" id="ARBA00023239"/>
    </source>
</evidence>
<gene>
    <name evidence="11" type="primary">aroB</name>
    <name evidence="10" type="synonym">aroK</name>
    <name evidence="15" type="ORF">F8O02_03565</name>
</gene>
<keyword evidence="11" id="KW-0170">Cobalt</keyword>
<dbReference type="Gene3D" id="3.40.50.1970">
    <property type="match status" value="1"/>
</dbReference>
<keyword evidence="9" id="KW-0511">Multifunctional enzyme</keyword>
<comment type="cofactor">
    <cofactor evidence="2 11">
        <name>NAD(+)</name>
        <dbReference type="ChEBI" id="CHEBI:57540"/>
    </cofactor>
</comment>
<comment type="cofactor">
    <cofactor evidence="11">
        <name>Co(2+)</name>
        <dbReference type="ChEBI" id="CHEBI:48828"/>
    </cofactor>
    <cofactor evidence="11">
        <name>Zn(2+)</name>
        <dbReference type="ChEBI" id="CHEBI:29105"/>
    </cofactor>
    <text evidence="11">Binds 1 divalent metal cation per subunit. Can use either Co(2+) or Zn(2+).</text>
</comment>
<dbReference type="AlphaFoldDB" id="A0A7C8FJ41"/>
<evidence type="ECO:0000313" key="15">
    <source>
        <dbReference type="EMBL" id="KAB1632946.1"/>
    </source>
</evidence>
<evidence type="ECO:0000259" key="14">
    <source>
        <dbReference type="Pfam" id="PF24621"/>
    </source>
</evidence>
<comment type="subunit">
    <text evidence="10">Monomer.</text>
</comment>
<comment type="caution">
    <text evidence="11">Lacks conserved residue(s) required for the propagation of feature annotation.</text>
</comment>
<evidence type="ECO:0000256" key="7">
    <source>
        <dbReference type="ARBA" id="ARBA00023141"/>
    </source>
</evidence>
<dbReference type="GO" id="GO:0003856">
    <property type="term" value="F:3-dehydroquinate synthase activity"/>
    <property type="evidence" value="ECO:0007669"/>
    <property type="project" value="UniProtKB-UniRule"/>
</dbReference>
<evidence type="ECO:0000256" key="12">
    <source>
        <dbReference type="SAM" id="MobiDB-lite"/>
    </source>
</evidence>
<dbReference type="InterPro" id="IPR016037">
    <property type="entry name" value="DHQ_synth_AroB"/>
</dbReference>
<evidence type="ECO:0000256" key="11">
    <source>
        <dbReference type="HAMAP-Rule" id="MF_00110"/>
    </source>
</evidence>
<dbReference type="CDD" id="cd00464">
    <property type="entry name" value="SK"/>
    <property type="match status" value="1"/>
</dbReference>
<comment type="function">
    <text evidence="11">Catalyzes the conversion of 3-deoxy-D-arabino-heptulosonate 7-phosphate (DAHP) to dehydroquinate (DHQ).</text>
</comment>
<comment type="similarity">
    <text evidence="11">Belongs to the sugar phosphate cyclases superfamily. Dehydroquinate synthase family.</text>
</comment>
<comment type="similarity">
    <text evidence="10">Belongs to the shikimate kinase family.</text>
</comment>
<feature type="binding site" evidence="11">
    <location>
        <position position="437"/>
    </location>
    <ligand>
        <name>NAD(+)</name>
        <dbReference type="ChEBI" id="CHEBI:57540"/>
    </ligand>
</feature>
<keyword evidence="11" id="KW-0479">Metal-binding</keyword>
<feature type="region of interest" description="Disordered" evidence="12">
    <location>
        <begin position="204"/>
        <end position="285"/>
    </location>
</feature>
<feature type="binding site" evidence="10">
    <location>
        <position position="86"/>
    </location>
    <ligand>
        <name>substrate</name>
    </ligand>
</feature>
<keyword evidence="10" id="KW-0418">Kinase</keyword>
<comment type="caution">
    <text evidence="15">The sequence shown here is derived from an EMBL/GenBank/DDBJ whole genome shotgun (WGS) entry which is preliminary data.</text>
</comment>
<comment type="pathway">
    <text evidence="3 11">Metabolic intermediate biosynthesis; chorismate biosynthesis; chorismate from D-erythrose 4-phosphate and phosphoenolpyruvate: step 2/7.</text>
</comment>
<comment type="function">
    <text evidence="10">Catalyzes the specific phosphorylation of the 3-hydroxyl group of shikimic acid using ATP as a cosubstrate.</text>
</comment>
<keyword evidence="11" id="KW-0862">Zinc</keyword>
<keyword evidence="10" id="KW-0460">Magnesium</keyword>
<keyword evidence="16" id="KW-1185">Reference proteome</keyword>
<keyword evidence="11" id="KW-0547">Nucleotide-binding</keyword>
<dbReference type="InterPro" id="IPR027417">
    <property type="entry name" value="P-loop_NTPase"/>
</dbReference>
<evidence type="ECO:0000256" key="9">
    <source>
        <dbReference type="ARBA" id="ARBA00023268"/>
    </source>
</evidence>
<dbReference type="Pfam" id="PF24621">
    <property type="entry name" value="DHQS_C"/>
    <property type="match status" value="1"/>
</dbReference>
<dbReference type="InterPro" id="IPR031322">
    <property type="entry name" value="Shikimate/glucono_kinase"/>
</dbReference>
<feature type="binding site" evidence="10">
    <location>
        <position position="128"/>
    </location>
    <ligand>
        <name>ATP</name>
        <dbReference type="ChEBI" id="CHEBI:30616"/>
    </ligand>
</feature>
<dbReference type="NCBIfam" id="TIGR01357">
    <property type="entry name" value="aroB"/>
    <property type="match status" value="1"/>
</dbReference>
<dbReference type="Proteomes" id="UP000481339">
    <property type="component" value="Unassembled WGS sequence"/>
</dbReference>
<reference evidence="15 16" key="1">
    <citation type="submission" date="2019-09" db="EMBL/GenBank/DDBJ databases">
        <title>Phylogeny of genus Pseudoclavibacter and closely related genus.</title>
        <authorList>
            <person name="Li Y."/>
        </authorList>
    </citation>
    <scope>NUCLEOTIDE SEQUENCE [LARGE SCALE GENOMIC DNA]</scope>
    <source>
        <strain evidence="15 16">JCM 16921</strain>
    </source>
</reference>
<dbReference type="EC" id="2.7.1.71" evidence="10"/>
<feature type="binding site" evidence="11">
    <location>
        <position position="470"/>
    </location>
    <ligand>
        <name>Zn(2+)</name>
        <dbReference type="ChEBI" id="CHEBI:29105"/>
    </ligand>
</feature>
<feature type="binding site" evidence="11">
    <location>
        <begin position="415"/>
        <end position="416"/>
    </location>
    <ligand>
        <name>NAD(+)</name>
        <dbReference type="ChEBI" id="CHEBI:57540"/>
    </ligand>
</feature>
<protein>
    <recommendedName>
        <fullName evidence="10 11">Multifunctional fusion protein</fullName>
    </recommendedName>
    <domain>
        <recommendedName>
            <fullName evidence="10">Shikimate kinase</fullName>
            <shortName evidence="10">SK</shortName>
            <ecNumber evidence="10">2.7.1.71</ecNumber>
        </recommendedName>
    </domain>
    <domain>
        <recommendedName>
            <fullName evidence="11">3-dehydroquinate synthase</fullName>
            <shortName evidence="11">DHQS</shortName>
            <ecNumber evidence="11">4.2.3.4</ecNumber>
        </recommendedName>
    </domain>
</protein>
<keyword evidence="8 11" id="KW-0456">Lyase</keyword>
<dbReference type="GO" id="GO:0000287">
    <property type="term" value="F:magnesium ion binding"/>
    <property type="evidence" value="ECO:0007669"/>
    <property type="project" value="UniProtKB-UniRule"/>
</dbReference>
<dbReference type="OrthoDB" id="9806583at2"/>
<proteinExistence type="inferred from homology"/>
<feature type="binding site" evidence="10">
    <location>
        <position position="14"/>
    </location>
    <ligand>
        <name>Mg(2+)</name>
        <dbReference type="ChEBI" id="CHEBI:18420"/>
    </ligand>
</feature>
<keyword evidence="5 11" id="KW-0028">Amino-acid biosynthesis</keyword>
<dbReference type="GO" id="GO:0004765">
    <property type="term" value="F:shikimate kinase activity"/>
    <property type="evidence" value="ECO:0007669"/>
    <property type="project" value="UniProtKB-UniRule"/>
</dbReference>
<feature type="compositionally biased region" description="Basic and acidic residues" evidence="12">
    <location>
        <begin position="213"/>
        <end position="225"/>
    </location>
</feature>
<feature type="binding site" evidence="10">
    <location>
        <position position="145"/>
    </location>
    <ligand>
        <name>substrate</name>
    </ligand>
</feature>
<dbReference type="Pfam" id="PF01761">
    <property type="entry name" value="DHQ_synthase"/>
    <property type="match status" value="1"/>
</dbReference>
<dbReference type="InterPro" id="IPR000623">
    <property type="entry name" value="Shikimate_kinase/TSH1"/>
</dbReference>
<feature type="binding site" evidence="11">
    <location>
        <position position="533"/>
    </location>
    <ligand>
        <name>Zn(2+)</name>
        <dbReference type="ChEBI" id="CHEBI:29105"/>
    </ligand>
</feature>
<evidence type="ECO:0000256" key="3">
    <source>
        <dbReference type="ARBA" id="ARBA00004661"/>
    </source>
</evidence>
<accession>A0A7C8FJ41</accession>
<feature type="binding site" evidence="11">
    <location>
        <begin position="357"/>
        <end position="362"/>
    </location>
    <ligand>
        <name>NAD(+)</name>
        <dbReference type="ChEBI" id="CHEBI:57540"/>
    </ligand>
</feature>
<comment type="pathway">
    <text evidence="10">Metabolic intermediate biosynthesis; chorismate biosynthesis; chorismate from D-erythrose 4-phosphate and phosphoenolpyruvate: step 5/7.</text>
</comment>
<dbReference type="GO" id="GO:0005524">
    <property type="term" value="F:ATP binding"/>
    <property type="evidence" value="ECO:0007669"/>
    <property type="project" value="UniProtKB-UniRule"/>
</dbReference>
<dbReference type="EC" id="4.2.3.4" evidence="11"/>
<evidence type="ECO:0000313" key="16">
    <source>
        <dbReference type="Proteomes" id="UP000481339"/>
    </source>
</evidence>
<comment type="subcellular location">
    <subcellularLocation>
        <location evidence="11">Cytoplasm</location>
    </subcellularLocation>
</comment>
<dbReference type="GO" id="GO:0008652">
    <property type="term" value="P:amino acid biosynthetic process"/>
    <property type="evidence" value="ECO:0007669"/>
    <property type="project" value="UniProtKB-KW"/>
</dbReference>
<keyword evidence="7 11" id="KW-0057">Aromatic amino acid biosynthesis</keyword>
<dbReference type="InterPro" id="IPR030960">
    <property type="entry name" value="DHQS/DOIS_N"/>
</dbReference>
<dbReference type="SUPFAM" id="SSF56796">
    <property type="entry name" value="Dehydroquinate synthase-like"/>
    <property type="match status" value="1"/>
</dbReference>
<feature type="binding site" evidence="10">
    <location>
        <position position="55"/>
    </location>
    <ligand>
        <name>substrate</name>
    </ligand>
</feature>
<dbReference type="EMBL" id="WBKA01000002">
    <property type="protein sequence ID" value="KAB1632946.1"/>
    <property type="molecule type" value="Genomic_DNA"/>
</dbReference>